<dbReference type="Proteomes" id="UP000589036">
    <property type="component" value="Unassembled WGS sequence"/>
</dbReference>
<reference evidence="1 2" key="1">
    <citation type="submission" date="2020-07" db="EMBL/GenBank/DDBJ databases">
        <title>Sequencing the genomes of 1000 actinobacteria strains.</title>
        <authorList>
            <person name="Klenk H.-P."/>
        </authorList>
    </citation>
    <scope>NUCLEOTIDE SEQUENCE [LARGE SCALE GENOMIC DNA]</scope>
    <source>
        <strain evidence="1 2">CXB654</strain>
    </source>
</reference>
<organism evidence="1 2">
    <name type="scientific">Spinactinospora alkalitolerans</name>
    <dbReference type="NCBI Taxonomy" id="687207"/>
    <lineage>
        <taxon>Bacteria</taxon>
        <taxon>Bacillati</taxon>
        <taxon>Actinomycetota</taxon>
        <taxon>Actinomycetes</taxon>
        <taxon>Streptosporangiales</taxon>
        <taxon>Nocardiopsidaceae</taxon>
        <taxon>Spinactinospora</taxon>
    </lineage>
</organism>
<accession>A0A852TV02</accession>
<name>A0A852TV02_9ACTN</name>
<keyword evidence="2" id="KW-1185">Reference proteome</keyword>
<evidence type="ECO:0008006" key="3">
    <source>
        <dbReference type="Google" id="ProtNLM"/>
    </source>
</evidence>
<dbReference type="EMBL" id="JACCCC010000001">
    <property type="protein sequence ID" value="NYE46702.1"/>
    <property type="molecule type" value="Genomic_DNA"/>
</dbReference>
<evidence type="ECO:0000313" key="1">
    <source>
        <dbReference type="EMBL" id="NYE46702.1"/>
    </source>
</evidence>
<comment type="caution">
    <text evidence="1">The sequence shown here is derived from an EMBL/GenBank/DDBJ whole genome shotgun (WGS) entry which is preliminary data.</text>
</comment>
<evidence type="ECO:0000313" key="2">
    <source>
        <dbReference type="Proteomes" id="UP000589036"/>
    </source>
</evidence>
<proteinExistence type="predicted"/>
<dbReference type="AlphaFoldDB" id="A0A852TV02"/>
<protein>
    <recommendedName>
        <fullName evidence="3">Replication-relaxation</fullName>
    </recommendedName>
</protein>
<dbReference type="Pfam" id="PF13814">
    <property type="entry name" value="Replic_Relax"/>
    <property type="match status" value="1"/>
</dbReference>
<dbReference type="InterPro" id="IPR025855">
    <property type="entry name" value="Replic_Relax"/>
</dbReference>
<sequence length="296" mass="33646">MLMILCHHRLVTTSQLKRLAQPDVTYPHYLRKTLSGLRQAGLVDRVFRPAGGDCAWFTTEAGARLAEGEGAVPPRAYRMDAERAQGALQAHTLTVVETGLAFLEHARRSGYSMGPLSWTPEVAHRYRDGKRFEATHLISDAVLDYVLVKGSTSWHVHCFLEVDRATMPPLRLAQKVGAYLRHYSYIPGEDRRRTRTATRPRSYAWQNRYTWSPRLLVILAGGTEQRLKRRMDELYLRTEGLRRALDSDLPFGAGVTLLPWLKERGPRAKIFKLLHIDHDGLTDHRAGRCPMRPAAS</sequence>
<gene>
    <name evidence="1" type="ORF">HDA32_001822</name>
</gene>